<evidence type="ECO:0000256" key="4">
    <source>
        <dbReference type="ARBA" id="ARBA00023118"/>
    </source>
</evidence>
<accession>H6QA63</accession>
<gene>
    <name evidence="6" type="ordered locus">Pogu_1158</name>
</gene>
<keyword evidence="4" id="KW-0051">Antiviral defense</keyword>
<dbReference type="HOGENOM" id="CLU_140810_0_0_2"/>
<sequence length="141" mass="15379">MTWLEEALGCIKLIDSHCGSEAKSAFRTRARQIPSDIYYIGTAYAFAVLAARSGEKAIYAPGDLANKIGAICRGDLGKEEKGYALYGACLLEALKKLGIPTGNLVDTLKALDERGAVVDMEIAEYVDWLKKLAEAKFEKEE</sequence>
<keyword evidence="7" id="KW-1185">Reference proteome</keyword>
<comment type="subcellular location">
    <subcellularLocation>
        <location evidence="1">Cytoplasm</location>
    </subcellularLocation>
</comment>
<dbReference type="InterPro" id="IPR010160">
    <property type="entry name" value="CRISPR-assoc_prot_Cmr5"/>
</dbReference>
<comment type="similarity">
    <text evidence="2">Belongs to the CRISPR system Cmr5 family.</text>
</comment>
<evidence type="ECO:0000256" key="3">
    <source>
        <dbReference type="ARBA" id="ARBA00022490"/>
    </source>
</evidence>
<protein>
    <recommendedName>
        <fullName evidence="5">CRISPR type III-B/RAMP module-associated protein Cmr5</fullName>
    </recommendedName>
</protein>
<dbReference type="KEGG" id="pog:Pogu_1158"/>
<dbReference type="eggNOG" id="arCOG02654">
    <property type="taxonomic scope" value="Archaea"/>
</dbReference>
<dbReference type="GO" id="GO:0005737">
    <property type="term" value="C:cytoplasm"/>
    <property type="evidence" value="ECO:0007669"/>
    <property type="project" value="UniProtKB-SubCell"/>
</dbReference>
<dbReference type="EMBL" id="CP003316">
    <property type="protein sequence ID" value="AFA39185.1"/>
    <property type="molecule type" value="Genomic_DNA"/>
</dbReference>
<dbReference type="NCBIfam" id="TIGR01881">
    <property type="entry name" value="cas_Cmr5"/>
    <property type="match status" value="1"/>
</dbReference>
<keyword evidence="3" id="KW-0963">Cytoplasm</keyword>
<evidence type="ECO:0000256" key="1">
    <source>
        <dbReference type="ARBA" id="ARBA00004496"/>
    </source>
</evidence>
<organism evidence="6 7">
    <name type="scientific">Pyrobaculum oguniense (strain DSM 13380 / JCM 10595 / TE7)</name>
    <dbReference type="NCBI Taxonomy" id="698757"/>
    <lineage>
        <taxon>Archaea</taxon>
        <taxon>Thermoproteota</taxon>
        <taxon>Thermoprotei</taxon>
        <taxon>Thermoproteales</taxon>
        <taxon>Thermoproteaceae</taxon>
        <taxon>Pyrobaculum</taxon>
    </lineage>
</organism>
<dbReference type="InterPro" id="IPR023101">
    <property type="entry name" value="AF1862-like_dom_sf"/>
</dbReference>
<evidence type="ECO:0000256" key="2">
    <source>
        <dbReference type="ARBA" id="ARBA00006161"/>
    </source>
</evidence>
<dbReference type="GO" id="GO:0051607">
    <property type="term" value="P:defense response to virus"/>
    <property type="evidence" value="ECO:0007669"/>
    <property type="project" value="UniProtKB-KW"/>
</dbReference>
<name>H6QA63_PYROT</name>
<dbReference type="Gene3D" id="1.10.520.30">
    <property type="entry name" value="AF1862-like domain"/>
    <property type="match status" value="1"/>
</dbReference>
<dbReference type="SUPFAM" id="SSF158568">
    <property type="entry name" value="AF1862-like"/>
    <property type="match status" value="1"/>
</dbReference>
<dbReference type="Proteomes" id="UP000009062">
    <property type="component" value="Chromosome"/>
</dbReference>
<reference evidence="6 7" key="1">
    <citation type="journal article" date="2012" name="Stand. Genomic Sci.">
        <title>Complete genome sequence of Pyrobaculum oguniense.</title>
        <authorList>
            <person name="Bernick D.L."/>
            <person name="Karplus K."/>
            <person name="Lui L.M."/>
            <person name="Coker J.K."/>
            <person name="Murphy J.N."/>
            <person name="Chan P.P."/>
            <person name="Cozen A.E."/>
            <person name="Lowe T.M."/>
        </authorList>
    </citation>
    <scope>NUCLEOTIDE SEQUENCE [LARGE SCALE GENOMIC DNA]</scope>
    <source>
        <strain evidence="6 7">TE7</strain>
    </source>
</reference>
<evidence type="ECO:0000256" key="5">
    <source>
        <dbReference type="ARBA" id="ARBA00030001"/>
    </source>
</evidence>
<proteinExistence type="inferred from homology"/>
<evidence type="ECO:0000313" key="6">
    <source>
        <dbReference type="EMBL" id="AFA39185.1"/>
    </source>
</evidence>
<evidence type="ECO:0000313" key="7">
    <source>
        <dbReference type="Proteomes" id="UP000009062"/>
    </source>
</evidence>
<dbReference type="AlphaFoldDB" id="H6QA63"/>
<dbReference type="STRING" id="698757.Pogu_1158"/>